<evidence type="ECO:0000313" key="3">
    <source>
        <dbReference type="Proteomes" id="UP000651057"/>
    </source>
</evidence>
<organism evidence="2 3">
    <name type="scientific">Aquimarina mytili</name>
    <dbReference type="NCBI Taxonomy" id="874423"/>
    <lineage>
        <taxon>Bacteria</taxon>
        <taxon>Pseudomonadati</taxon>
        <taxon>Bacteroidota</taxon>
        <taxon>Flavobacteriia</taxon>
        <taxon>Flavobacteriales</taxon>
        <taxon>Flavobacteriaceae</taxon>
        <taxon>Aquimarina</taxon>
    </lineage>
</organism>
<keyword evidence="1" id="KW-0812">Transmembrane</keyword>
<feature type="transmembrane region" description="Helical" evidence="1">
    <location>
        <begin position="136"/>
        <end position="155"/>
    </location>
</feature>
<protein>
    <recommendedName>
        <fullName evidence="4">DUF1449 family protein</fullName>
    </recommendedName>
</protein>
<comment type="caution">
    <text evidence="2">The sequence shown here is derived from an EMBL/GenBank/DDBJ whole genome shotgun (WGS) entry which is preliminary data.</text>
</comment>
<keyword evidence="1" id="KW-0472">Membrane</keyword>
<feature type="transmembrane region" description="Helical" evidence="1">
    <location>
        <begin position="6"/>
        <end position="29"/>
    </location>
</feature>
<reference evidence="2" key="1">
    <citation type="submission" date="2021-01" db="EMBL/GenBank/DDBJ databases">
        <authorList>
            <person name="Zhong Y.L."/>
        </authorList>
    </citation>
    <scope>NUCLEOTIDE SEQUENCE</scope>
    <source>
        <strain evidence="2">KCTC 23302</strain>
    </source>
</reference>
<keyword evidence="1" id="KW-1133">Transmembrane helix</keyword>
<sequence length="241" mass="27587">MKELFDIAISIVNLPLTILFGLLILYWLLTTLTGIDLDFFDADIDVDIDVDVDADVDIDTEFDARTNIDIQDVSNTEVKKEDVIRRRGKLNFFQVFLIYFNFVGLPFMFTFSFFVLFWWAITMAGTSITHSYDNDFGFVFFFGGIIPALFLTKIFTAPFKRFFTNFNNKGESALELLGRQGILQSTISGEKISTLEIKIQSDPIKVMVKSKDGMEIPANTTVEIVNQVKNKQLYIIQPLNY</sequence>
<feature type="transmembrane region" description="Helical" evidence="1">
    <location>
        <begin position="95"/>
        <end position="121"/>
    </location>
</feature>
<proteinExistence type="predicted"/>
<accession>A0A936ZS77</accession>
<evidence type="ECO:0000313" key="2">
    <source>
        <dbReference type="EMBL" id="MBL0683733.1"/>
    </source>
</evidence>
<dbReference type="RefSeq" id="WP_201919006.1">
    <property type="nucleotide sequence ID" value="NZ_BAABAX010000005.1"/>
</dbReference>
<evidence type="ECO:0000256" key="1">
    <source>
        <dbReference type="SAM" id="Phobius"/>
    </source>
</evidence>
<name>A0A936ZS77_9FLAO</name>
<evidence type="ECO:0008006" key="4">
    <source>
        <dbReference type="Google" id="ProtNLM"/>
    </source>
</evidence>
<gene>
    <name evidence="2" type="ORF">JJQ60_09415</name>
</gene>
<dbReference type="Proteomes" id="UP000651057">
    <property type="component" value="Unassembled WGS sequence"/>
</dbReference>
<dbReference type="EMBL" id="JAERQJ010000003">
    <property type="protein sequence ID" value="MBL0683733.1"/>
    <property type="molecule type" value="Genomic_DNA"/>
</dbReference>
<keyword evidence="3" id="KW-1185">Reference proteome</keyword>
<dbReference type="AlphaFoldDB" id="A0A936ZS77"/>